<evidence type="ECO:0000259" key="2">
    <source>
        <dbReference type="Pfam" id="PF20182"/>
    </source>
</evidence>
<keyword evidence="1" id="KW-0472">Membrane</keyword>
<dbReference type="InterPro" id="IPR046675">
    <property type="entry name" value="DUF6545"/>
</dbReference>
<dbReference type="OrthoDB" id="3675041at2"/>
<dbReference type="Proteomes" id="UP000325529">
    <property type="component" value="Chromosome"/>
</dbReference>
<keyword evidence="1" id="KW-1133">Transmembrane helix</keyword>
<evidence type="ECO:0000313" key="3">
    <source>
        <dbReference type="EMBL" id="QEU96943.1"/>
    </source>
</evidence>
<reference evidence="3 4" key="1">
    <citation type="submission" date="2017-09" db="EMBL/GenBank/DDBJ databases">
        <authorList>
            <person name="Lee N."/>
            <person name="Cho B.-K."/>
        </authorList>
    </citation>
    <scope>NUCLEOTIDE SEQUENCE [LARGE SCALE GENOMIC DNA]</scope>
    <source>
        <strain evidence="3 4">ATCC 12853</strain>
    </source>
</reference>
<gene>
    <name evidence="3" type="ORF">CP970_43825</name>
</gene>
<organism evidence="3 4">
    <name type="scientific">Streptomyces kanamyceticus</name>
    <dbReference type="NCBI Taxonomy" id="1967"/>
    <lineage>
        <taxon>Bacteria</taxon>
        <taxon>Bacillati</taxon>
        <taxon>Actinomycetota</taxon>
        <taxon>Actinomycetes</taxon>
        <taxon>Kitasatosporales</taxon>
        <taxon>Streptomycetaceae</taxon>
        <taxon>Streptomyces</taxon>
    </lineage>
</organism>
<dbReference type="EMBL" id="CP023699">
    <property type="protein sequence ID" value="QEU96943.1"/>
    <property type="molecule type" value="Genomic_DNA"/>
</dbReference>
<dbReference type="InterPro" id="IPR050039">
    <property type="entry name" value="MAB_1171c-like"/>
</dbReference>
<feature type="transmembrane region" description="Helical" evidence="1">
    <location>
        <begin position="96"/>
        <end position="117"/>
    </location>
</feature>
<accession>A0A5J6GPN1</accession>
<name>A0A5J6GPN1_STRKN</name>
<feature type="transmembrane region" description="Helical" evidence="1">
    <location>
        <begin position="65"/>
        <end position="84"/>
    </location>
</feature>
<proteinExistence type="predicted"/>
<evidence type="ECO:0000256" key="1">
    <source>
        <dbReference type="SAM" id="Phobius"/>
    </source>
</evidence>
<keyword evidence="1" id="KW-0812">Transmembrane</keyword>
<feature type="transmembrane region" description="Helical" evidence="1">
    <location>
        <begin position="172"/>
        <end position="197"/>
    </location>
</feature>
<feature type="transmembrane region" description="Helical" evidence="1">
    <location>
        <begin position="209"/>
        <end position="232"/>
    </location>
</feature>
<evidence type="ECO:0000313" key="4">
    <source>
        <dbReference type="Proteomes" id="UP000325529"/>
    </source>
</evidence>
<dbReference type="NCBIfam" id="NF042915">
    <property type="entry name" value="MAB_1171c_fam"/>
    <property type="match status" value="1"/>
</dbReference>
<feature type="domain" description="DUF6545" evidence="2">
    <location>
        <begin position="241"/>
        <end position="367"/>
    </location>
</feature>
<dbReference type="KEGG" id="ska:CP970_43825"/>
<keyword evidence="4" id="KW-1185">Reference proteome</keyword>
<feature type="transmembrane region" description="Helical" evidence="1">
    <location>
        <begin position="137"/>
        <end position="160"/>
    </location>
</feature>
<protein>
    <recommendedName>
        <fullName evidence="2">DUF6545 domain-containing protein</fullName>
    </recommendedName>
</protein>
<dbReference type="RefSeq" id="WP_055546870.1">
    <property type="nucleotide sequence ID" value="NZ_CP023699.1"/>
</dbReference>
<dbReference type="AlphaFoldDB" id="A0A5J6GPN1"/>
<sequence>MFGVFFAVLAAATLWKLYQLSRAPKNLPLRWLTLSLLCAAVQYFASIADAAEFVDEVVVAGTAKIITNVMVMGMTYSLLVFYVVSVEDGPAGRRRARWEGVGLLGSIGVLMAAAISAPHHSVLDDTYAHANMRIPQVFLFYFCVGVYLTYALVMTCRWTYRYARQSSSSDAVGLWMATAGLLGMTACCAVRAVFVVIRFRGGEVPELLTFASALLMFLSTPLFVLGFTWPGLRARFVTWRAWRHHRRVHRQLEPLWQLLSTAFPNTVLLDAGWGYRTFDAHRRYARRVVECRDGLVRISAQLPIDRTAETTSEGLPARDIAIRIRHAAEAVRRGEESPLHGKPLLLPHARDRESDVQQLVALSQALRGVPGHPYCAEAGMGRVTGG</sequence>
<dbReference type="Pfam" id="PF20182">
    <property type="entry name" value="DUF6545"/>
    <property type="match status" value="1"/>
</dbReference>